<feature type="compositionally biased region" description="Polar residues" evidence="1">
    <location>
        <begin position="826"/>
        <end position="835"/>
    </location>
</feature>
<feature type="compositionally biased region" description="Polar residues" evidence="1">
    <location>
        <begin position="789"/>
        <end position="819"/>
    </location>
</feature>
<feature type="region of interest" description="Disordered" evidence="1">
    <location>
        <begin position="431"/>
        <end position="597"/>
    </location>
</feature>
<accession>A0A8H3I3D2</accession>
<sequence>MSESIGKPWIESSVVEILVDHELPSPPKLQGRAQIVKFLTFREDAGAGNQPKDRNTVLWAEITDGEWFIPVRIANEATNKIEDEYKRGLTYYRRGFFTLRAAVSFDFVVTQVNKSQTKLSPLKQLFLNIVELRYISGGGPGVPVATRGVVLREPLAFPKWVQALNTGGQTLTNLQAQERAAKQSSRVSTISRRSKATNASKRPSKAPIKTSAQSVTPQPSINNLAVKREWQDDWFGKRHKLHEIDYTLQHGGLEPTADQQAKLEGVILERAKMATSTHPYDPTNMVNSLSVPDRPSIASTARSSQIIRSSQVASSTPIDTRLPRTKLAEPQLRAPVVVDEPITASSEAGSDGEDSDSDHAAPARLQHAPKPAVNQTNRVGESKSHIPTPRPSDTRADMSDEEASSGVEETPQWLESDDAITEQMLSQVFASSNQGRKMPTVLVPDSSSPNPSQHSTQVRHSSPWDCEDELPSERDASYSPEAIRRNPGKGERQLGSALSSPSRSILDAAHDEPTSSQSIDQVTSSAKHRDESQPSAAASLPSPPPEDLNGHKINLQQEPALSRRAISPTSNLRHSSDVASKKDLNEQEAESFETRRKVEQITSRKRRLSQSPNDDVLHVQIPQELVSPQNGKPNADNKRRLRRRLEDPHVPASAHKNAPHQPNFAREGLTNECRGASKSTADVIPHDHDAWANPSWMNNAPAPKQVRPEPIKAPRASEAQHLDRPQARRISQPSTKLRILQPPFHHPTRIVERAPSPGFPPVTASQFADADEDFGVTRPPTIVRPANTPVASTSRASNTDQSRTTSGLQPAASTPGPSKQSRRSNKATGSGTATPQDRERIIRNGGHDSKGQLQPKSAWPVTAHHPTPDSSLTSSVVRPDDSTIDTARSLSGTTAHQPYLGGFRPSIAVDLPQKYRWTWENWLEVTKDAYSFWYE</sequence>
<dbReference type="Proteomes" id="UP000663827">
    <property type="component" value="Unassembled WGS sequence"/>
</dbReference>
<gene>
    <name evidence="2" type="ORF">RDB_LOCUS175437</name>
</gene>
<feature type="compositionally biased region" description="Polar residues" evidence="1">
    <location>
        <begin position="278"/>
        <end position="290"/>
    </location>
</feature>
<feature type="compositionally biased region" description="Basic and acidic residues" evidence="1">
    <location>
        <begin position="471"/>
        <end position="492"/>
    </location>
</feature>
<dbReference type="AlphaFoldDB" id="A0A8H3I3D2"/>
<comment type="caution">
    <text evidence="2">The sequence shown here is derived from an EMBL/GenBank/DDBJ whole genome shotgun (WGS) entry which is preliminary data.</text>
</comment>
<evidence type="ECO:0000313" key="3">
    <source>
        <dbReference type="Proteomes" id="UP000663827"/>
    </source>
</evidence>
<evidence type="ECO:0000256" key="1">
    <source>
        <dbReference type="SAM" id="MobiDB-lite"/>
    </source>
</evidence>
<feature type="region of interest" description="Disordered" evidence="1">
    <location>
        <begin position="714"/>
        <end position="879"/>
    </location>
</feature>
<feature type="compositionally biased region" description="Polar residues" evidence="1">
    <location>
        <begin position="514"/>
        <end position="525"/>
    </location>
</feature>
<feature type="compositionally biased region" description="Polar residues" evidence="1">
    <location>
        <begin position="445"/>
        <end position="460"/>
    </location>
</feature>
<name>A0A8H3I3D2_9AGAM</name>
<feature type="region of interest" description="Disordered" evidence="1">
    <location>
        <begin position="177"/>
        <end position="220"/>
    </location>
</feature>
<proteinExistence type="predicted"/>
<feature type="region of interest" description="Disordered" evidence="1">
    <location>
        <begin position="278"/>
        <end position="412"/>
    </location>
</feature>
<dbReference type="EMBL" id="CAJNJQ010006302">
    <property type="protein sequence ID" value="CAE7226143.1"/>
    <property type="molecule type" value="Genomic_DNA"/>
</dbReference>
<reference evidence="2" key="1">
    <citation type="submission" date="2021-01" db="EMBL/GenBank/DDBJ databases">
        <authorList>
            <person name="Kaushik A."/>
        </authorList>
    </citation>
    <scope>NUCLEOTIDE SEQUENCE</scope>
    <source>
        <strain evidence="2">AG5</strain>
    </source>
</reference>
<organism evidence="2 3">
    <name type="scientific">Rhizoctonia solani</name>
    <dbReference type="NCBI Taxonomy" id="456999"/>
    <lineage>
        <taxon>Eukaryota</taxon>
        <taxon>Fungi</taxon>
        <taxon>Dikarya</taxon>
        <taxon>Basidiomycota</taxon>
        <taxon>Agaricomycotina</taxon>
        <taxon>Agaricomycetes</taxon>
        <taxon>Cantharellales</taxon>
        <taxon>Ceratobasidiaceae</taxon>
        <taxon>Rhizoctonia</taxon>
    </lineage>
</organism>
<feature type="compositionally biased region" description="Polar residues" evidence="1">
    <location>
        <begin position="297"/>
        <end position="318"/>
    </location>
</feature>
<feature type="compositionally biased region" description="Polar residues" evidence="1">
    <location>
        <begin position="210"/>
        <end position="220"/>
    </location>
</feature>
<feature type="compositionally biased region" description="Basic and acidic residues" evidence="1">
    <location>
        <begin position="836"/>
        <end position="850"/>
    </location>
</feature>
<feature type="compositionally biased region" description="Basic and acidic residues" evidence="1">
    <location>
        <begin position="574"/>
        <end position="585"/>
    </location>
</feature>
<evidence type="ECO:0000313" key="2">
    <source>
        <dbReference type="EMBL" id="CAE7226143.1"/>
    </source>
</evidence>
<protein>
    <submittedName>
        <fullName evidence="2">Uncharacterized protein</fullName>
    </submittedName>
</protein>
<feature type="compositionally biased region" description="Polar residues" evidence="1">
    <location>
        <begin position="177"/>
        <end position="201"/>
    </location>
</feature>